<proteinExistence type="predicted"/>
<evidence type="ECO:0000259" key="1">
    <source>
        <dbReference type="Pfam" id="PF12728"/>
    </source>
</evidence>
<name>A0A2T1LQB0_9CHRO</name>
<reference evidence="2 3" key="1">
    <citation type="submission" date="2018-03" db="EMBL/GenBank/DDBJ databases">
        <title>The ancient ancestry and fast evolution of plastids.</title>
        <authorList>
            <person name="Moore K.R."/>
            <person name="Magnabosco C."/>
            <person name="Momper L."/>
            <person name="Gold D.A."/>
            <person name="Bosak T."/>
            <person name="Fournier G.P."/>
        </authorList>
    </citation>
    <scope>NUCLEOTIDE SEQUENCE [LARGE SCALE GENOMIC DNA]</scope>
    <source>
        <strain evidence="2 3">CCALA 016</strain>
    </source>
</reference>
<keyword evidence="3" id="KW-1185">Reference proteome</keyword>
<dbReference type="OrthoDB" id="484907at2"/>
<dbReference type="InterPro" id="IPR041657">
    <property type="entry name" value="HTH_17"/>
</dbReference>
<organism evidence="2 3">
    <name type="scientific">Aphanothece hegewaldii CCALA 016</name>
    <dbReference type="NCBI Taxonomy" id="2107694"/>
    <lineage>
        <taxon>Bacteria</taxon>
        <taxon>Bacillati</taxon>
        <taxon>Cyanobacteriota</taxon>
        <taxon>Cyanophyceae</taxon>
        <taxon>Oscillatoriophycideae</taxon>
        <taxon>Chroococcales</taxon>
        <taxon>Aphanothecaceae</taxon>
        <taxon>Aphanothece</taxon>
    </lineage>
</organism>
<feature type="domain" description="Helix-turn-helix" evidence="1">
    <location>
        <begin position="4"/>
        <end position="51"/>
    </location>
</feature>
<gene>
    <name evidence="2" type="ORF">C7H19_25130</name>
</gene>
<dbReference type="Proteomes" id="UP000239001">
    <property type="component" value="Unassembled WGS sequence"/>
</dbReference>
<evidence type="ECO:0000313" key="3">
    <source>
        <dbReference type="Proteomes" id="UP000239001"/>
    </source>
</evidence>
<protein>
    <recommendedName>
        <fullName evidence="1">Helix-turn-helix domain-containing protein</fullName>
    </recommendedName>
</protein>
<dbReference type="RefSeq" id="WP_106459624.1">
    <property type="nucleotide sequence ID" value="NZ_PXOH01000101.1"/>
</dbReference>
<dbReference type="SUPFAM" id="SSF46955">
    <property type="entry name" value="Putative DNA-binding domain"/>
    <property type="match status" value="1"/>
</dbReference>
<evidence type="ECO:0000313" key="2">
    <source>
        <dbReference type="EMBL" id="PSF26552.1"/>
    </source>
</evidence>
<dbReference type="InterPro" id="IPR009061">
    <property type="entry name" value="DNA-bd_dom_put_sf"/>
</dbReference>
<comment type="caution">
    <text evidence="2">The sequence shown here is derived from an EMBL/GenBank/DDBJ whole genome shotgun (WGS) entry which is preliminary data.</text>
</comment>
<dbReference type="Pfam" id="PF12728">
    <property type="entry name" value="HTH_17"/>
    <property type="match status" value="1"/>
</dbReference>
<dbReference type="EMBL" id="PXOH01000101">
    <property type="protein sequence ID" value="PSF26552.1"/>
    <property type="molecule type" value="Genomic_DNA"/>
</dbReference>
<accession>A0A2T1LQB0</accession>
<sequence>MNKQEAADYLGVSTRAIERYTQKGKLSVKYEGGKTRPVAVYDPSELDKLKEELKTTTYKPAIEAASSTPTELATIPIGLSGLVEKFILPLSGQLQQLTEAIQSLKTLSNNA</sequence>
<reference evidence="2 3" key="2">
    <citation type="submission" date="2018-03" db="EMBL/GenBank/DDBJ databases">
        <authorList>
            <person name="Keele B.F."/>
        </authorList>
    </citation>
    <scope>NUCLEOTIDE SEQUENCE [LARGE SCALE GENOMIC DNA]</scope>
    <source>
        <strain evidence="2 3">CCALA 016</strain>
    </source>
</reference>
<dbReference type="AlphaFoldDB" id="A0A2T1LQB0"/>